<dbReference type="PANTHER" id="PTHR13016">
    <property type="entry name" value="AMMECR1 HOMOLOG"/>
    <property type="match status" value="1"/>
</dbReference>
<protein>
    <submittedName>
        <fullName evidence="2">AMMECR1 domain protein</fullName>
    </submittedName>
</protein>
<name>G0A133_METMM</name>
<reference evidence="2 3" key="1">
    <citation type="journal article" date="2011" name="J. Bacteriol.">
        <title>Complete Genome Sequence of the Aerobic Marine Methanotroph Methylomonas methanica MC09.</title>
        <authorList>
            <person name="Boden R."/>
            <person name="Cunliffe M."/>
            <person name="Scanlan J."/>
            <person name="Moussard H."/>
            <person name="Kits K.D."/>
            <person name="Klotz M.G."/>
            <person name="Jetten M.S."/>
            <person name="Vuilleumier S."/>
            <person name="Han J."/>
            <person name="Peters L."/>
            <person name="Mikhailova N."/>
            <person name="Teshima H."/>
            <person name="Tapia R."/>
            <person name="Kyrpides N."/>
            <person name="Ivanova N."/>
            <person name="Pagani I."/>
            <person name="Cheng J.F."/>
            <person name="Goodwin L."/>
            <person name="Han C."/>
            <person name="Hauser L."/>
            <person name="Land M.L."/>
            <person name="Lapidus A."/>
            <person name="Lucas S."/>
            <person name="Pitluck S."/>
            <person name="Woyke T."/>
            <person name="Stein L."/>
            <person name="Murrell J.C."/>
        </authorList>
    </citation>
    <scope>NUCLEOTIDE SEQUENCE [LARGE SCALE GENOMIC DNA]</scope>
    <source>
        <strain evidence="2 3">MC09</strain>
    </source>
</reference>
<dbReference type="Gene3D" id="3.30.1490.150">
    <property type="entry name" value="Hypothetical protein ph0010, domain 2"/>
    <property type="match status" value="1"/>
</dbReference>
<dbReference type="OrthoDB" id="9782820at2"/>
<dbReference type="PROSITE" id="PS51112">
    <property type="entry name" value="AMMECR1"/>
    <property type="match status" value="1"/>
</dbReference>
<accession>G0A133</accession>
<dbReference type="Proteomes" id="UP000008888">
    <property type="component" value="Chromosome"/>
</dbReference>
<dbReference type="InterPro" id="IPR036071">
    <property type="entry name" value="AMMECR1_dom_sf"/>
</dbReference>
<dbReference type="InterPro" id="IPR023473">
    <property type="entry name" value="AMMECR1"/>
</dbReference>
<evidence type="ECO:0000313" key="3">
    <source>
        <dbReference type="Proteomes" id="UP000008888"/>
    </source>
</evidence>
<feature type="domain" description="AMMECR1" evidence="1">
    <location>
        <begin position="6"/>
        <end position="185"/>
    </location>
</feature>
<proteinExistence type="predicted"/>
<dbReference type="Gene3D" id="3.30.700.20">
    <property type="entry name" value="Hypothetical protein ph0010, domain 1"/>
    <property type="match status" value="1"/>
</dbReference>
<dbReference type="RefSeq" id="WP_013819522.1">
    <property type="nucleotide sequence ID" value="NC_015572.1"/>
</dbReference>
<dbReference type="KEGG" id="mmt:Metme_2909"/>
<dbReference type="InterPro" id="IPR002733">
    <property type="entry name" value="AMMECR1_domain"/>
</dbReference>
<organism evidence="2 3">
    <name type="scientific">Methylomonas methanica (strain DSM 25384 / MC09)</name>
    <dbReference type="NCBI Taxonomy" id="857087"/>
    <lineage>
        <taxon>Bacteria</taxon>
        <taxon>Pseudomonadati</taxon>
        <taxon>Pseudomonadota</taxon>
        <taxon>Gammaproteobacteria</taxon>
        <taxon>Methylococcales</taxon>
        <taxon>Methylococcaceae</taxon>
        <taxon>Methylomonas</taxon>
    </lineage>
</organism>
<dbReference type="NCBIfam" id="TIGR04335">
    <property type="entry name" value="AmmeMemoSam_A"/>
    <property type="match status" value="1"/>
</dbReference>
<gene>
    <name evidence="2" type="ordered locus">Metme_2909</name>
</gene>
<dbReference type="EMBL" id="CP002738">
    <property type="protein sequence ID" value="AEG01289.1"/>
    <property type="molecule type" value="Genomic_DNA"/>
</dbReference>
<dbReference type="AlphaFoldDB" id="G0A133"/>
<reference evidence="3" key="3">
    <citation type="submission" date="2011-05" db="EMBL/GenBank/DDBJ databases">
        <title>Complete sequence of Methylomonas methanica MC09.</title>
        <authorList>
            <consortium name="US DOE Joint Genome Institute"/>
            <person name="Lucas S."/>
            <person name="Han J."/>
            <person name="Lapidus A."/>
            <person name="Cheng J.-F."/>
            <person name="Goodwin L."/>
            <person name="Pitluck S."/>
            <person name="Peters L."/>
            <person name="Mikhailova N."/>
            <person name="Teshima H."/>
            <person name="Han C."/>
            <person name="Tapia R."/>
            <person name="Land M."/>
            <person name="Hauser L."/>
            <person name="Kyrpides N."/>
            <person name="Ivanova N."/>
            <person name="Pagani I."/>
            <person name="Stein L."/>
            <person name="Woyke T."/>
        </authorList>
    </citation>
    <scope>NUCLEOTIDE SEQUENCE [LARGE SCALE GENOMIC DNA]</scope>
    <source>
        <strain evidence="3">MC09</strain>
    </source>
</reference>
<dbReference type="Pfam" id="PF01871">
    <property type="entry name" value="AMMECR1"/>
    <property type="match status" value="1"/>
</dbReference>
<dbReference type="InterPro" id="IPR027623">
    <property type="entry name" value="AmmeMemoSam_A"/>
</dbReference>
<keyword evidence="3" id="KW-1185">Reference proteome</keyword>
<dbReference type="SUPFAM" id="SSF143447">
    <property type="entry name" value="AMMECR1-like"/>
    <property type="match status" value="1"/>
</dbReference>
<dbReference type="HOGENOM" id="CLU_095686_0_0_6"/>
<dbReference type="STRING" id="857087.Metme_2909"/>
<dbReference type="NCBIfam" id="TIGR00296">
    <property type="entry name" value="TIGR00296 family protein"/>
    <property type="match status" value="1"/>
</dbReference>
<sequence>MLLTNSQKAELLKLAKASIQEGLKSGRPLQIDLQQYDPAITLKRASFVTLERGGQLRGCIGMLEAVRPLVEDIAENAFAAAFRDPRFPPLSETEYADLDVHISILSPAEAIDFVSEPDLIAQLQPGVDGLILREGYRRGTFLPSVWEQLPDPVQFLRHLKQKAGLPADYWSETLKIFRYRTEMFS</sequence>
<dbReference type="eggNOG" id="COG2078">
    <property type="taxonomic scope" value="Bacteria"/>
</dbReference>
<dbReference type="InterPro" id="IPR027485">
    <property type="entry name" value="AMMECR1_N"/>
</dbReference>
<evidence type="ECO:0000313" key="2">
    <source>
        <dbReference type="EMBL" id="AEG01289.1"/>
    </source>
</evidence>
<reference key="2">
    <citation type="submission" date="2011-05" db="EMBL/GenBank/DDBJ databases">
        <title>Complete genome sequence of the aerobic marine methanotroph Methylomonas methanica MC09.</title>
        <authorList>
            <person name="Boden R."/>
            <person name="Cunliffe M."/>
            <person name="Scanlan J."/>
            <person name="Moussard H."/>
            <person name="Kits K.D."/>
            <person name="Klotz M."/>
            <person name="Jetten M."/>
            <person name="Vuilleumier S."/>
            <person name="Han J."/>
            <person name="Peters L."/>
            <person name="Mikhailova N."/>
            <person name="Teshima H."/>
            <person name="Tapia R."/>
            <person name="Kyrpides N."/>
            <person name="Ivanova N."/>
            <person name="Pagani I."/>
            <person name="Cheng J.-F."/>
            <person name="Goodwin L."/>
            <person name="Han C."/>
            <person name="Hauser L."/>
            <person name="Land M."/>
            <person name="Lapidus A."/>
            <person name="Lucas S."/>
            <person name="Pitluck S."/>
            <person name="Woyke T."/>
            <person name="Stein L.Y."/>
            <person name="Murrell C."/>
        </authorList>
    </citation>
    <scope>NUCLEOTIDE SEQUENCE</scope>
    <source>
        <strain>MC09</strain>
    </source>
</reference>
<dbReference type="PANTHER" id="PTHR13016:SF0">
    <property type="entry name" value="AMME SYNDROME CANDIDATE GENE 1 PROTEIN"/>
    <property type="match status" value="1"/>
</dbReference>
<evidence type="ECO:0000259" key="1">
    <source>
        <dbReference type="PROSITE" id="PS51112"/>
    </source>
</evidence>